<reference evidence="3" key="1">
    <citation type="journal article" date="2021" name="PeerJ">
        <title>Extensive microbial diversity within the chicken gut microbiome revealed by metagenomics and culture.</title>
        <authorList>
            <person name="Gilroy R."/>
            <person name="Ravi A."/>
            <person name="Getino M."/>
            <person name="Pursley I."/>
            <person name="Horton D.L."/>
            <person name="Alikhan N.F."/>
            <person name="Baker D."/>
            <person name="Gharbi K."/>
            <person name="Hall N."/>
            <person name="Watson M."/>
            <person name="Adriaenssens E.M."/>
            <person name="Foster-Nyarko E."/>
            <person name="Jarju S."/>
            <person name="Secka A."/>
            <person name="Antonio M."/>
            <person name="Oren A."/>
            <person name="Chaudhuri R.R."/>
            <person name="La Ragione R."/>
            <person name="Hildebrand F."/>
            <person name="Pallen M.J."/>
        </authorList>
    </citation>
    <scope>NUCLEOTIDE SEQUENCE</scope>
    <source>
        <strain evidence="3">ChiBcolR8-3208</strain>
    </source>
</reference>
<keyword evidence="2" id="KW-1133">Transmembrane helix</keyword>
<feature type="transmembrane region" description="Helical" evidence="2">
    <location>
        <begin position="244"/>
        <end position="270"/>
    </location>
</feature>
<protein>
    <submittedName>
        <fullName evidence="3">ROK family protein</fullName>
    </submittedName>
</protein>
<dbReference type="EMBL" id="DWXZ01000181">
    <property type="protein sequence ID" value="HJB38084.1"/>
    <property type="molecule type" value="Genomic_DNA"/>
</dbReference>
<keyword evidence="2" id="KW-0472">Membrane</keyword>
<evidence type="ECO:0000256" key="2">
    <source>
        <dbReference type="SAM" id="Phobius"/>
    </source>
</evidence>
<accession>A0A9D2M004</accession>
<dbReference type="InterPro" id="IPR000600">
    <property type="entry name" value="ROK"/>
</dbReference>
<comment type="caution">
    <text evidence="3">The sequence shown here is derived from an EMBL/GenBank/DDBJ whole genome shotgun (WGS) entry which is preliminary data.</text>
</comment>
<dbReference type="Proteomes" id="UP000824214">
    <property type="component" value="Unassembled WGS sequence"/>
</dbReference>
<comment type="similarity">
    <text evidence="1">Belongs to the ROK (NagC/XylR) family.</text>
</comment>
<reference evidence="3" key="2">
    <citation type="submission" date="2021-04" db="EMBL/GenBank/DDBJ databases">
        <authorList>
            <person name="Gilroy R."/>
        </authorList>
    </citation>
    <scope>NUCLEOTIDE SEQUENCE</scope>
    <source>
        <strain evidence="3">ChiBcolR8-3208</strain>
    </source>
</reference>
<keyword evidence="2" id="KW-0812">Transmembrane</keyword>
<evidence type="ECO:0000313" key="4">
    <source>
        <dbReference type="Proteomes" id="UP000824214"/>
    </source>
</evidence>
<dbReference type="Pfam" id="PF00480">
    <property type="entry name" value="ROK"/>
    <property type="match status" value="1"/>
</dbReference>
<proteinExistence type="inferred from homology"/>
<dbReference type="AlphaFoldDB" id="A0A9D2M004"/>
<dbReference type="Gene3D" id="3.30.420.40">
    <property type="match status" value="2"/>
</dbReference>
<evidence type="ECO:0000313" key="3">
    <source>
        <dbReference type="EMBL" id="HJB38084.1"/>
    </source>
</evidence>
<name>A0A9D2M004_9FIRM</name>
<dbReference type="InterPro" id="IPR043129">
    <property type="entry name" value="ATPase_NBD"/>
</dbReference>
<gene>
    <name evidence="3" type="ORF">H9942_08470</name>
</gene>
<evidence type="ECO:0000256" key="1">
    <source>
        <dbReference type="ARBA" id="ARBA00006479"/>
    </source>
</evidence>
<organism evidence="3 4">
    <name type="scientific">Candidatus Acutalibacter ornithocaccae</name>
    <dbReference type="NCBI Taxonomy" id="2838416"/>
    <lineage>
        <taxon>Bacteria</taxon>
        <taxon>Bacillati</taxon>
        <taxon>Bacillota</taxon>
        <taxon>Clostridia</taxon>
        <taxon>Eubacteriales</taxon>
        <taxon>Acutalibacteraceae</taxon>
        <taxon>Acutalibacter</taxon>
    </lineage>
</organism>
<dbReference type="SUPFAM" id="SSF53067">
    <property type="entry name" value="Actin-like ATPase domain"/>
    <property type="match status" value="1"/>
</dbReference>
<dbReference type="PANTHER" id="PTHR18964">
    <property type="entry name" value="ROK (REPRESSOR, ORF, KINASE) FAMILY"/>
    <property type="match status" value="1"/>
</dbReference>
<sequence>MKVYAGMDIGGTKVALGVFGEDKTLLGKTKYPSDASLSAEEFFQQAATQLRALLGQLALPEEDLAGIGVGLPCMVRYPAGEVVLCAMLPALNGFGVKACLEGLFPGVQVAVDNDAHCAALAESRHGAGKGRQHMLYCPVSTGLSSGIIIDGKLFRGSSGFAGESGHTILTPGQGIACGCGNQGCVQSYASGGMIVRHIRQWIDAGEQTLMVQLAGAPEKIDARHLEMAARAGDAMALRALDQMALYLGVWVFNLYITLNINCFVFGGGLVNMGELLFGRVRQVFDSYCHTEEPVEFLFAQCGQEAGLLGALELLF</sequence>
<dbReference type="PANTHER" id="PTHR18964:SF149">
    <property type="entry name" value="BIFUNCTIONAL UDP-N-ACETYLGLUCOSAMINE 2-EPIMERASE_N-ACETYLMANNOSAMINE KINASE"/>
    <property type="match status" value="1"/>
</dbReference>